<dbReference type="Proteomes" id="UP001234354">
    <property type="component" value="Unassembled WGS sequence"/>
</dbReference>
<accession>A0AAW8G959</accession>
<proteinExistence type="predicted"/>
<name>A0AAW8G959_9GAMM</name>
<organism evidence="1 2">
    <name type="scientific">Pseudoxanthomonas winnipegensis</name>
    <dbReference type="NCBI Taxonomy" id="2480810"/>
    <lineage>
        <taxon>Bacteria</taxon>
        <taxon>Pseudomonadati</taxon>
        <taxon>Pseudomonadota</taxon>
        <taxon>Gammaproteobacteria</taxon>
        <taxon>Lysobacterales</taxon>
        <taxon>Lysobacteraceae</taxon>
        <taxon>Pseudoxanthomonas</taxon>
    </lineage>
</organism>
<dbReference type="EMBL" id="JAUTBB010000001">
    <property type="protein sequence ID" value="MDQ1118899.1"/>
    <property type="molecule type" value="Genomic_DNA"/>
</dbReference>
<sequence length="147" mass="15289">MKRYVLLCLTTMLAGCATHPVDLKEAKPVAADRIFAFKEGDQATTGKVIVVRDLGQMAGLCPMAFYVDGTLAAQLYRGEAVSLQVPAGSHILGAGPAGKGTCSWNNEAAHRRELSVTITAGSTSKIRLGLNQGGVIEISPTAFGGGK</sequence>
<comment type="caution">
    <text evidence="1">The sequence shown here is derived from an EMBL/GenBank/DDBJ whole genome shotgun (WGS) entry which is preliminary data.</text>
</comment>
<evidence type="ECO:0000313" key="2">
    <source>
        <dbReference type="Proteomes" id="UP001234354"/>
    </source>
</evidence>
<dbReference type="PROSITE" id="PS51257">
    <property type="entry name" value="PROKAR_LIPOPROTEIN"/>
    <property type="match status" value="1"/>
</dbReference>
<dbReference type="AlphaFoldDB" id="A0AAW8G959"/>
<gene>
    <name evidence="1" type="ORF">QE383_001207</name>
</gene>
<reference evidence="1" key="1">
    <citation type="submission" date="2023-07" db="EMBL/GenBank/DDBJ databases">
        <title>Functional and genomic diversity of the sorghum phyllosphere microbiome.</title>
        <authorList>
            <person name="Shade A."/>
        </authorList>
    </citation>
    <scope>NUCLEOTIDE SEQUENCE</scope>
    <source>
        <strain evidence="1">SORGH_AS_0908</strain>
    </source>
</reference>
<evidence type="ECO:0008006" key="3">
    <source>
        <dbReference type="Google" id="ProtNLM"/>
    </source>
</evidence>
<evidence type="ECO:0000313" key="1">
    <source>
        <dbReference type="EMBL" id="MDQ1118899.1"/>
    </source>
</evidence>
<dbReference type="RefSeq" id="WP_306991734.1">
    <property type="nucleotide sequence ID" value="NZ_JAUTBB010000001.1"/>
</dbReference>
<protein>
    <recommendedName>
        <fullName evidence="3">Lipoprotein</fullName>
    </recommendedName>
</protein>